<dbReference type="Proteomes" id="UP000593994">
    <property type="component" value="Chromosome"/>
</dbReference>
<evidence type="ECO:0000259" key="7">
    <source>
        <dbReference type="PROSITE" id="PS50109"/>
    </source>
</evidence>
<dbReference type="Gene3D" id="2.60.40.2380">
    <property type="match status" value="1"/>
</dbReference>
<dbReference type="GO" id="GO:0016301">
    <property type="term" value="F:kinase activity"/>
    <property type="evidence" value="ECO:0007669"/>
    <property type="project" value="UniProtKB-KW"/>
</dbReference>
<feature type="transmembrane region" description="Helical" evidence="6">
    <location>
        <begin position="237"/>
        <end position="258"/>
    </location>
</feature>
<sequence length="634" mass="72782">MRFLFITFTLFVHLFGYDTFEIKSALKSFNSAPFTFYIQDRNNSLTPEDVLNHKNLTQLKRNGQLPNLQGPFWSRFEIKNSTAELQHLILHNILPGTNYIDVYIYKNNSLVKKHLLGDMRAQSSKELLGRHSMFELSLKADETFTIISKVDNFNVVNLSWIVSQSDSFMNKESKELIIFGLTGGFFLLFSLLSFILYGIYRVWAYFTIGLHTLGLLFYILALQGILYNLDIGINLTLLTYVAWVGPSITTIVFLIFTYQFFSMKKQYKKFYYVMIGLMVFHAFVICVISYALFIDPIYIKYSSLTGISIIINSIYLLIAGIYMKEVGSKFYLLGQILLILAVLFSTLSIFGIITYYDIYRHLVSIALSIDIILLLIAQSFKTQHNLYLLNNSKIALMENSRFSSMGLAINNITHQWKHPLTHLGMSFTLIESVLKNKKEDEAIEYISDELPKVAYSIELMKKTLDEFSGYYSENIQICDFSPRDTANQVVHILNSKVLIKKAVFTLDIEHGLIMHDYEHIFSNILMILIDNSLDEFNSGSQENKISISIRKDNALQKYILIYTDNAGGIKIKPIDKVFEYFASTKKDNTTHGSGLAMVKMLIEERLNGQISVQNRDDGAEFTVLMPEIKNLDSE</sequence>
<dbReference type="GO" id="GO:0000160">
    <property type="term" value="P:phosphorelay signal transduction system"/>
    <property type="evidence" value="ECO:0007669"/>
    <property type="project" value="UniProtKB-KW"/>
</dbReference>
<dbReference type="Gene3D" id="3.30.565.10">
    <property type="entry name" value="Histidine kinase-like ATPase, C-terminal domain"/>
    <property type="match status" value="1"/>
</dbReference>
<keyword evidence="1" id="KW-0808">Transferase</keyword>
<dbReference type="InterPro" id="IPR011622">
    <property type="entry name" value="7TMR_DISM_rcpt_extracell_dom2"/>
</dbReference>
<evidence type="ECO:0000256" key="2">
    <source>
        <dbReference type="ARBA" id="ARBA00022741"/>
    </source>
</evidence>
<keyword evidence="6" id="KW-1133">Transmembrane helix</keyword>
<evidence type="ECO:0000256" key="4">
    <source>
        <dbReference type="ARBA" id="ARBA00022840"/>
    </source>
</evidence>
<keyword evidence="3 8" id="KW-0418">Kinase</keyword>
<feature type="transmembrane region" description="Helical" evidence="6">
    <location>
        <begin position="203"/>
        <end position="225"/>
    </location>
</feature>
<evidence type="ECO:0000256" key="3">
    <source>
        <dbReference type="ARBA" id="ARBA00022777"/>
    </source>
</evidence>
<dbReference type="PROSITE" id="PS50109">
    <property type="entry name" value="HIS_KIN"/>
    <property type="match status" value="1"/>
</dbReference>
<dbReference type="SUPFAM" id="SSF55874">
    <property type="entry name" value="ATPase domain of HSP90 chaperone/DNA topoisomerase II/histidine kinase"/>
    <property type="match status" value="1"/>
</dbReference>
<evidence type="ECO:0000256" key="5">
    <source>
        <dbReference type="ARBA" id="ARBA00023012"/>
    </source>
</evidence>
<feature type="transmembrane region" description="Helical" evidence="6">
    <location>
        <begin position="330"/>
        <end position="352"/>
    </location>
</feature>
<gene>
    <name evidence="8" type="ORF">HUE88_07570</name>
</gene>
<evidence type="ECO:0000256" key="6">
    <source>
        <dbReference type="SAM" id="Phobius"/>
    </source>
</evidence>
<dbReference type="RefSeq" id="WP_194368119.1">
    <property type="nucleotide sequence ID" value="NZ_CP054492.1"/>
</dbReference>
<keyword evidence="9" id="KW-1185">Reference proteome</keyword>
<feature type="transmembrane region" description="Helical" evidence="6">
    <location>
        <begin position="176"/>
        <end position="196"/>
    </location>
</feature>
<dbReference type="InterPro" id="IPR036890">
    <property type="entry name" value="HATPase_C_sf"/>
</dbReference>
<dbReference type="Pfam" id="PF07696">
    <property type="entry name" value="7TMR-DISMED2"/>
    <property type="match status" value="1"/>
</dbReference>
<evidence type="ECO:0000313" key="8">
    <source>
        <dbReference type="EMBL" id="QOY51003.1"/>
    </source>
</evidence>
<dbReference type="EMBL" id="CP054492">
    <property type="protein sequence ID" value="QOY51003.1"/>
    <property type="molecule type" value="Genomic_DNA"/>
</dbReference>
<reference evidence="8 9" key="1">
    <citation type="submission" date="2020-05" db="EMBL/GenBank/DDBJ databases">
        <title>Sulfurimonas marisnigri, sp. nov., and Sulfurimonas baltica, sp. nov., manganese oxide reducing chemolithoautotrophs of the class Epsilonproteobacteria isolated from the pelagic redoxclines of the Black and Baltic Seas and emended description of the genus Sulfurimonas.</title>
        <authorList>
            <person name="Henkel J.V."/>
            <person name="Laudan C."/>
            <person name="Werner J."/>
            <person name="Neu T."/>
            <person name="Plewe S."/>
            <person name="Sproer C."/>
            <person name="Bunk B."/>
            <person name="Schulz-Vogt H.N."/>
        </authorList>
    </citation>
    <scope>NUCLEOTIDE SEQUENCE [LARGE SCALE GENOMIC DNA]</scope>
    <source>
        <strain evidence="8 9">GD2</strain>
    </source>
</reference>
<protein>
    <submittedName>
        <fullName evidence="8">Sensor histidine kinase</fullName>
    </submittedName>
</protein>
<dbReference type="Pfam" id="PF02518">
    <property type="entry name" value="HATPase_c"/>
    <property type="match status" value="1"/>
</dbReference>
<evidence type="ECO:0000313" key="9">
    <source>
        <dbReference type="Proteomes" id="UP000593994"/>
    </source>
</evidence>
<feature type="transmembrane region" description="Helical" evidence="6">
    <location>
        <begin position="270"/>
        <end position="292"/>
    </location>
</feature>
<keyword evidence="4" id="KW-0067">ATP-binding</keyword>
<keyword evidence="2" id="KW-0547">Nucleotide-binding</keyword>
<dbReference type="InterPro" id="IPR011623">
    <property type="entry name" value="7TMR_DISM_rcpt_extracell_dom1"/>
</dbReference>
<feature type="transmembrane region" description="Helical" evidence="6">
    <location>
        <begin position="298"/>
        <end position="318"/>
    </location>
</feature>
<dbReference type="SMART" id="SM00387">
    <property type="entry name" value="HATPase_c"/>
    <property type="match status" value="1"/>
</dbReference>
<feature type="transmembrane region" description="Helical" evidence="6">
    <location>
        <begin position="358"/>
        <end position="377"/>
    </location>
</feature>
<dbReference type="KEGG" id="sbal:HUE88_07570"/>
<accession>A0A7S7LUC0</accession>
<dbReference type="PANTHER" id="PTHR43065">
    <property type="entry name" value="SENSOR HISTIDINE KINASE"/>
    <property type="match status" value="1"/>
</dbReference>
<name>A0A7S7LUC0_9BACT</name>
<feature type="domain" description="Histidine kinase" evidence="7">
    <location>
        <begin position="411"/>
        <end position="629"/>
    </location>
</feature>
<keyword evidence="5" id="KW-0902">Two-component regulatory system</keyword>
<keyword evidence="6" id="KW-0812">Transmembrane</keyword>
<dbReference type="PANTHER" id="PTHR43065:SF46">
    <property type="entry name" value="C4-DICARBOXYLATE TRANSPORT SENSOR PROTEIN DCTB"/>
    <property type="match status" value="1"/>
</dbReference>
<keyword evidence="6" id="KW-0472">Membrane</keyword>
<organism evidence="8 9">
    <name type="scientific">Candidatus Sulfurimonas baltica</name>
    <dbReference type="NCBI Taxonomy" id="2740404"/>
    <lineage>
        <taxon>Bacteria</taxon>
        <taxon>Pseudomonadati</taxon>
        <taxon>Campylobacterota</taxon>
        <taxon>Epsilonproteobacteria</taxon>
        <taxon>Campylobacterales</taxon>
        <taxon>Sulfurimonadaceae</taxon>
        <taxon>Sulfurimonas</taxon>
    </lineage>
</organism>
<dbReference type="InterPro" id="IPR003594">
    <property type="entry name" value="HATPase_dom"/>
</dbReference>
<dbReference type="Pfam" id="PF07695">
    <property type="entry name" value="7TMR-DISM_7TM"/>
    <property type="match status" value="1"/>
</dbReference>
<dbReference type="InterPro" id="IPR005467">
    <property type="entry name" value="His_kinase_dom"/>
</dbReference>
<evidence type="ECO:0000256" key="1">
    <source>
        <dbReference type="ARBA" id="ARBA00022679"/>
    </source>
</evidence>
<proteinExistence type="predicted"/>
<dbReference type="GO" id="GO:0005524">
    <property type="term" value="F:ATP binding"/>
    <property type="evidence" value="ECO:0007669"/>
    <property type="project" value="UniProtKB-KW"/>
</dbReference>
<dbReference type="AlphaFoldDB" id="A0A7S7LUC0"/>